<comment type="similarity">
    <text evidence="1">Belongs to the ROK (NagC/XylR) family.</text>
</comment>
<evidence type="ECO:0000313" key="2">
    <source>
        <dbReference type="EMBL" id="NEE04201.1"/>
    </source>
</evidence>
<accession>A0A6L9SIP7</accession>
<evidence type="ECO:0000313" key="3">
    <source>
        <dbReference type="Proteomes" id="UP000475214"/>
    </source>
</evidence>
<dbReference type="InterPro" id="IPR000600">
    <property type="entry name" value="ROK"/>
</dbReference>
<sequence>MGIETTGSAAPAEVAVAGALELGGGHVTGALIDTGSLRIVDGSRQRRPIDSDTSGDSVIVALAAVGARIAAQTVDIGPNGVGTWGLAVPGPFDYDRGVAWFDGVGKFASLYGVDVRATLAERLGVPADRVRFTNDADAFLLGALSGGSIAGHSRCMALTLGTGVGCSFAVDGRLVPEAENVIPGGRPHVLFYGGRPLEDVVSTRAIVAAYRAATGRSVDGVKEVAERARRDESAARSALDDAMVSLGRTMRPFLESFGATAVVVGGSISRSWDVIEPSLRRGLGYEEAPPLLVYEPDTEGCALAGAVAGAFASEEGGA</sequence>
<dbReference type="RefSeq" id="WP_163744525.1">
    <property type="nucleotide sequence ID" value="NZ_JAAGOA010000030.1"/>
</dbReference>
<keyword evidence="3" id="KW-1185">Reference proteome</keyword>
<dbReference type="Proteomes" id="UP000475214">
    <property type="component" value="Unassembled WGS sequence"/>
</dbReference>
<proteinExistence type="inferred from homology"/>
<comment type="caution">
    <text evidence="2">The sequence shown here is derived from an EMBL/GenBank/DDBJ whole genome shotgun (WGS) entry which is preliminary data.</text>
</comment>
<gene>
    <name evidence="2" type="ORF">G1H10_28925</name>
</gene>
<dbReference type="Pfam" id="PF00480">
    <property type="entry name" value="ROK"/>
    <property type="match status" value="1"/>
</dbReference>
<dbReference type="PANTHER" id="PTHR18964:SF169">
    <property type="entry name" value="N-ACETYLMANNOSAMINE KINASE"/>
    <property type="match status" value="1"/>
</dbReference>
<organism evidence="2 3">
    <name type="scientific">Phytoactinopolyspora halotolerans</name>
    <dbReference type="NCBI Taxonomy" id="1981512"/>
    <lineage>
        <taxon>Bacteria</taxon>
        <taxon>Bacillati</taxon>
        <taxon>Actinomycetota</taxon>
        <taxon>Actinomycetes</taxon>
        <taxon>Jiangellales</taxon>
        <taxon>Jiangellaceae</taxon>
        <taxon>Phytoactinopolyspora</taxon>
    </lineage>
</organism>
<dbReference type="AlphaFoldDB" id="A0A6L9SIP7"/>
<dbReference type="InterPro" id="IPR043129">
    <property type="entry name" value="ATPase_NBD"/>
</dbReference>
<name>A0A6L9SIP7_9ACTN</name>
<dbReference type="SUPFAM" id="SSF53067">
    <property type="entry name" value="Actin-like ATPase domain"/>
    <property type="match status" value="1"/>
</dbReference>
<dbReference type="PANTHER" id="PTHR18964">
    <property type="entry name" value="ROK (REPRESSOR, ORF, KINASE) FAMILY"/>
    <property type="match status" value="1"/>
</dbReference>
<dbReference type="CDD" id="cd23763">
    <property type="entry name" value="ASKHA_ATPase_ROK"/>
    <property type="match status" value="1"/>
</dbReference>
<protein>
    <submittedName>
        <fullName evidence="2">ROK family protein</fullName>
    </submittedName>
</protein>
<dbReference type="Gene3D" id="3.30.420.40">
    <property type="match status" value="2"/>
</dbReference>
<reference evidence="2 3" key="1">
    <citation type="submission" date="2020-02" db="EMBL/GenBank/DDBJ databases">
        <authorList>
            <person name="Li X.-J."/>
            <person name="Han X.-M."/>
        </authorList>
    </citation>
    <scope>NUCLEOTIDE SEQUENCE [LARGE SCALE GENOMIC DNA]</scope>
    <source>
        <strain evidence="2 3">CCTCC AB 2017055</strain>
    </source>
</reference>
<dbReference type="EMBL" id="JAAGOA010000030">
    <property type="protein sequence ID" value="NEE04201.1"/>
    <property type="molecule type" value="Genomic_DNA"/>
</dbReference>
<evidence type="ECO:0000256" key="1">
    <source>
        <dbReference type="ARBA" id="ARBA00006479"/>
    </source>
</evidence>